<protein>
    <recommendedName>
        <fullName evidence="1">Transglycosylase SLT domain-containing protein</fullName>
    </recommendedName>
</protein>
<sequence length="165" mass="19157">MKIRLFLLVLLFVSNIFANEIDIKNLTPEQKERLKEIKKEGDAHGLGYTLMAIAIKESKLGEYMINLDTKDFGLYQINIKSALNRSNMKDTAWNRNILASKLVSDFNFATKNAIDELAYWQKFHKNDWSKIWGSYNAGFKFNSKEARAYSKEIALIIEKLRKIDV</sequence>
<dbReference type="Pfam" id="PF01464">
    <property type="entry name" value="SLT"/>
    <property type="match status" value="1"/>
</dbReference>
<dbReference type="EMBL" id="VBUC01000016">
    <property type="protein sequence ID" value="TLS98296.1"/>
    <property type="molecule type" value="Genomic_DNA"/>
</dbReference>
<gene>
    <name evidence="2" type="ORF">ACBT_0788</name>
    <name evidence="3" type="ORF">FE247_07460</name>
</gene>
<evidence type="ECO:0000313" key="5">
    <source>
        <dbReference type="Proteomes" id="UP000509513"/>
    </source>
</evidence>
<dbReference type="STRING" id="1442598.GCA_000522465_00676"/>
<dbReference type="InterPro" id="IPR008258">
    <property type="entry name" value="Transglycosylase_SLT_dom_1"/>
</dbReference>
<accession>A0A5J6REY8</accession>
<evidence type="ECO:0000259" key="1">
    <source>
        <dbReference type="Pfam" id="PF01464"/>
    </source>
</evidence>
<evidence type="ECO:0000313" key="2">
    <source>
        <dbReference type="EMBL" id="QKJ26719.1"/>
    </source>
</evidence>
<proteinExistence type="predicted"/>
<dbReference type="Gene3D" id="1.10.530.10">
    <property type="match status" value="1"/>
</dbReference>
<reference evidence="3 4" key="1">
    <citation type="submission" date="2019-05" db="EMBL/GenBank/DDBJ databases">
        <title>Arcobacter cibarius and Arcobacter thereius providing challenges in identification an antibiotic susceptibility and Quinolone resistance.</title>
        <authorList>
            <person name="Busch A."/>
            <person name="Hanel I."/>
            <person name="Hotzel H."/>
            <person name="Tomaso H."/>
        </authorList>
    </citation>
    <scope>NUCLEOTIDE SEQUENCE [LARGE SCALE GENOMIC DNA]</scope>
    <source>
        <strain evidence="3 4">16CS0831-2</strain>
    </source>
</reference>
<dbReference type="SUPFAM" id="SSF53955">
    <property type="entry name" value="Lysozyme-like"/>
    <property type="match status" value="1"/>
</dbReference>
<organism evidence="2 5">
    <name type="scientific">Aliarcobacter cibarius</name>
    <dbReference type="NCBI Taxonomy" id="255507"/>
    <lineage>
        <taxon>Bacteria</taxon>
        <taxon>Pseudomonadati</taxon>
        <taxon>Campylobacterota</taxon>
        <taxon>Epsilonproteobacteria</taxon>
        <taxon>Campylobacterales</taxon>
        <taxon>Arcobacteraceae</taxon>
        <taxon>Aliarcobacter</taxon>
    </lineage>
</organism>
<dbReference type="Proteomes" id="UP000305417">
    <property type="component" value="Unassembled WGS sequence"/>
</dbReference>
<dbReference type="KEGG" id="acib:ACBT_0788"/>
<evidence type="ECO:0000313" key="4">
    <source>
        <dbReference type="Proteomes" id="UP000305417"/>
    </source>
</evidence>
<name>A0A5J6REY8_9BACT</name>
<keyword evidence="4" id="KW-1185">Reference proteome</keyword>
<dbReference type="OrthoDB" id="5347225at2"/>
<reference evidence="2 5" key="2">
    <citation type="submission" date="2020-05" db="EMBL/GenBank/DDBJ databases">
        <title>Complete genome sequencing of Campylobacter and Arcobacter type strains.</title>
        <authorList>
            <person name="Miller W.G."/>
            <person name="Yee E."/>
        </authorList>
    </citation>
    <scope>NUCLEOTIDE SEQUENCE [LARGE SCALE GENOMIC DNA]</scope>
    <source>
        <strain evidence="2 5">LMG 21996</strain>
    </source>
</reference>
<dbReference type="Proteomes" id="UP000509513">
    <property type="component" value="Chromosome"/>
</dbReference>
<dbReference type="RefSeq" id="WP_024774834.1">
    <property type="nucleotide sequence ID" value="NZ_CP043857.1"/>
</dbReference>
<dbReference type="InterPro" id="IPR023346">
    <property type="entry name" value="Lysozyme-like_dom_sf"/>
</dbReference>
<evidence type="ECO:0000313" key="3">
    <source>
        <dbReference type="EMBL" id="TLS98296.1"/>
    </source>
</evidence>
<dbReference type="AlphaFoldDB" id="A0A5J6REY8"/>
<feature type="domain" description="Transglycosylase SLT" evidence="1">
    <location>
        <begin position="48"/>
        <end position="152"/>
    </location>
</feature>
<dbReference type="EMBL" id="CP054051">
    <property type="protein sequence ID" value="QKJ26719.1"/>
    <property type="molecule type" value="Genomic_DNA"/>
</dbReference>